<dbReference type="Gene3D" id="2.20.70.10">
    <property type="match status" value="2"/>
</dbReference>
<evidence type="ECO:0000256" key="4">
    <source>
        <dbReference type="ARBA" id="ARBA00022687"/>
    </source>
</evidence>
<dbReference type="FunFam" id="3.40.50.720:FF:000353">
    <property type="entry name" value="WW domain-containing oxidoreductase"/>
    <property type="match status" value="1"/>
</dbReference>
<dbReference type="PROSITE" id="PS50020">
    <property type="entry name" value="WW_DOMAIN_2"/>
    <property type="match status" value="2"/>
</dbReference>
<dbReference type="SMART" id="SM00456">
    <property type="entry name" value="WW"/>
    <property type="match status" value="2"/>
</dbReference>
<keyword evidence="8" id="KW-0458">Lysosome</keyword>
<dbReference type="InterPro" id="IPR001202">
    <property type="entry name" value="WW_dom"/>
</dbReference>
<evidence type="ECO:0000259" key="9">
    <source>
        <dbReference type="PROSITE" id="PS50020"/>
    </source>
</evidence>
<dbReference type="AlphaFoldDB" id="A0AA88XQK3"/>
<organism evidence="10 11">
    <name type="scientific">Pinctada imbricata</name>
    <name type="common">Atlantic pearl-oyster</name>
    <name type="synonym">Pinctada martensii</name>
    <dbReference type="NCBI Taxonomy" id="66713"/>
    <lineage>
        <taxon>Eukaryota</taxon>
        <taxon>Metazoa</taxon>
        <taxon>Spiralia</taxon>
        <taxon>Lophotrochozoa</taxon>
        <taxon>Mollusca</taxon>
        <taxon>Bivalvia</taxon>
        <taxon>Autobranchia</taxon>
        <taxon>Pteriomorphia</taxon>
        <taxon>Pterioida</taxon>
        <taxon>Pterioidea</taxon>
        <taxon>Pteriidae</taxon>
        <taxon>Pinctada</taxon>
    </lineage>
</organism>
<evidence type="ECO:0000256" key="1">
    <source>
        <dbReference type="ARBA" id="ARBA00004371"/>
    </source>
</evidence>
<feature type="domain" description="WW" evidence="9">
    <location>
        <begin position="8"/>
        <end position="41"/>
    </location>
</feature>
<comment type="caution">
    <text evidence="10">The sequence shown here is derived from an EMBL/GenBank/DDBJ whole genome shotgun (WGS) entry which is preliminary data.</text>
</comment>
<dbReference type="SUPFAM" id="SSF51735">
    <property type="entry name" value="NAD(P)-binding Rossmann-fold domains"/>
    <property type="match status" value="1"/>
</dbReference>
<protein>
    <recommendedName>
        <fullName evidence="3">WW domain-containing oxidoreductase</fullName>
    </recommendedName>
</protein>
<dbReference type="PROSITE" id="PS01159">
    <property type="entry name" value="WW_DOMAIN_1"/>
    <property type="match status" value="2"/>
</dbReference>
<dbReference type="GO" id="GO:0005764">
    <property type="term" value="C:lysosome"/>
    <property type="evidence" value="ECO:0007669"/>
    <property type="project" value="UniProtKB-SubCell"/>
</dbReference>
<dbReference type="GO" id="GO:0005794">
    <property type="term" value="C:Golgi apparatus"/>
    <property type="evidence" value="ECO:0007669"/>
    <property type="project" value="UniProtKB-SubCell"/>
</dbReference>
<accession>A0AA88XQK3</accession>
<keyword evidence="11" id="KW-1185">Reference proteome</keyword>
<dbReference type="Gene3D" id="3.40.50.720">
    <property type="entry name" value="NAD(P)-binding Rossmann-like Domain"/>
    <property type="match status" value="1"/>
</dbReference>
<dbReference type="InterPro" id="IPR036020">
    <property type="entry name" value="WW_dom_sf"/>
</dbReference>
<feature type="domain" description="WW" evidence="9">
    <location>
        <begin position="49"/>
        <end position="82"/>
    </location>
</feature>
<proteinExistence type="predicted"/>
<reference evidence="10" key="1">
    <citation type="submission" date="2019-08" db="EMBL/GenBank/DDBJ databases">
        <title>The improved chromosome-level genome for the pearl oyster Pinctada fucata martensii using PacBio sequencing and Hi-C.</title>
        <authorList>
            <person name="Zheng Z."/>
        </authorList>
    </citation>
    <scope>NUCLEOTIDE SEQUENCE</scope>
    <source>
        <strain evidence="10">ZZ-2019</strain>
        <tissue evidence="10">Adductor muscle</tissue>
    </source>
</reference>
<dbReference type="CDD" id="cd00201">
    <property type="entry name" value="WW"/>
    <property type="match status" value="2"/>
</dbReference>
<gene>
    <name evidence="10" type="ORF">FSP39_006774</name>
</gene>
<evidence type="ECO:0000256" key="2">
    <source>
        <dbReference type="ARBA" id="ARBA00004555"/>
    </source>
</evidence>
<evidence type="ECO:0000313" key="11">
    <source>
        <dbReference type="Proteomes" id="UP001186944"/>
    </source>
</evidence>
<dbReference type="EMBL" id="VSWD01000012">
    <property type="protein sequence ID" value="KAK3085657.1"/>
    <property type="molecule type" value="Genomic_DNA"/>
</dbReference>
<dbReference type="GO" id="GO:0016491">
    <property type="term" value="F:oxidoreductase activity"/>
    <property type="evidence" value="ECO:0007669"/>
    <property type="project" value="UniProtKB-KW"/>
</dbReference>
<dbReference type="GO" id="GO:0006915">
    <property type="term" value="P:apoptotic process"/>
    <property type="evidence" value="ECO:0007669"/>
    <property type="project" value="UniProtKB-KW"/>
</dbReference>
<name>A0AA88XQK3_PINIB</name>
<keyword evidence="6" id="KW-0560">Oxidoreductase</keyword>
<evidence type="ECO:0000256" key="3">
    <source>
        <dbReference type="ARBA" id="ARBA00016094"/>
    </source>
</evidence>
<dbReference type="GO" id="GO:0016055">
    <property type="term" value="P:Wnt signaling pathway"/>
    <property type="evidence" value="ECO:0007669"/>
    <property type="project" value="UniProtKB-KW"/>
</dbReference>
<evidence type="ECO:0000256" key="5">
    <source>
        <dbReference type="ARBA" id="ARBA00022703"/>
    </source>
</evidence>
<dbReference type="Proteomes" id="UP001186944">
    <property type="component" value="Unassembled WGS sequence"/>
</dbReference>
<dbReference type="InterPro" id="IPR036291">
    <property type="entry name" value="NAD(P)-bd_dom_sf"/>
</dbReference>
<sequence>MPDTDSEDELPAGWEERVTLDGKVYYANHENQATQWHHPTTGKKKEVKGDLPYGWEKKVSDEGLVFYVDHINKKTTYTDPRLAFAEDVKKNPYDFKQKFDGNSTAMQVVLGKDLTGTYVVVTGANSGIGFETARTLALYGATVILACRNLDSAEKSRQSILQERSQAKVEVMHLDLASLRSVKMFADEYRSKQWPLHLLILNAAVFGLPYTRTEDDLEITFQVNHLSHFYLTKLLWETLVQSQPARVIVLTSESHRFTDLSLDNLSEEKLSPTAGKYSDLKMYNVSKLLNVLFSLHLEKLLGMQGVHSISVHPGNCMNTSLSRYWWLYRIFFFLASPFTKSMQQGAATTVYCSVASELEGVGGMYFNNCCRCEPSKAGCDEDLAQKVWDLSEKMLNDRLQYR</sequence>
<dbReference type="Pfam" id="PF00397">
    <property type="entry name" value="WW"/>
    <property type="match status" value="2"/>
</dbReference>
<keyword evidence="7" id="KW-0333">Golgi apparatus</keyword>
<dbReference type="Pfam" id="PF00106">
    <property type="entry name" value="adh_short"/>
    <property type="match status" value="1"/>
</dbReference>
<evidence type="ECO:0000256" key="8">
    <source>
        <dbReference type="ARBA" id="ARBA00023228"/>
    </source>
</evidence>
<comment type="subcellular location">
    <subcellularLocation>
        <location evidence="2">Golgi apparatus</location>
    </subcellularLocation>
    <subcellularLocation>
        <location evidence="1">Lysosome</location>
    </subcellularLocation>
</comment>
<dbReference type="SUPFAM" id="SSF51045">
    <property type="entry name" value="WW domain"/>
    <property type="match status" value="2"/>
</dbReference>
<evidence type="ECO:0000256" key="6">
    <source>
        <dbReference type="ARBA" id="ARBA00023002"/>
    </source>
</evidence>
<dbReference type="PANTHER" id="PTHR43157">
    <property type="entry name" value="PHOSPHATIDYLINOSITOL-GLYCAN BIOSYNTHESIS CLASS F PROTEIN-RELATED"/>
    <property type="match status" value="1"/>
</dbReference>
<keyword evidence="5" id="KW-0053">Apoptosis</keyword>
<evidence type="ECO:0000313" key="10">
    <source>
        <dbReference type="EMBL" id="KAK3085657.1"/>
    </source>
</evidence>
<evidence type="ECO:0000256" key="7">
    <source>
        <dbReference type="ARBA" id="ARBA00023034"/>
    </source>
</evidence>
<keyword evidence="4" id="KW-0879">Wnt signaling pathway</keyword>
<dbReference type="InterPro" id="IPR002347">
    <property type="entry name" value="SDR_fam"/>
</dbReference>
<dbReference type="PANTHER" id="PTHR43157:SF31">
    <property type="entry name" value="PHOSPHATIDYLINOSITOL-GLYCAN BIOSYNTHESIS CLASS F PROTEIN"/>
    <property type="match status" value="1"/>
</dbReference>